<reference evidence="2 3" key="1">
    <citation type="submission" date="2019-02" db="EMBL/GenBank/DDBJ databases">
        <title>Deep-cultivation of Planctomycetes and their phenomic and genomic characterization uncovers novel biology.</title>
        <authorList>
            <person name="Wiegand S."/>
            <person name="Jogler M."/>
            <person name="Boedeker C."/>
            <person name="Pinto D."/>
            <person name="Vollmers J."/>
            <person name="Rivas-Marin E."/>
            <person name="Kohn T."/>
            <person name="Peeters S.H."/>
            <person name="Heuer A."/>
            <person name="Rast P."/>
            <person name="Oberbeckmann S."/>
            <person name="Bunk B."/>
            <person name="Jeske O."/>
            <person name="Meyerdierks A."/>
            <person name="Storesund J.E."/>
            <person name="Kallscheuer N."/>
            <person name="Luecker S."/>
            <person name="Lage O.M."/>
            <person name="Pohl T."/>
            <person name="Merkel B.J."/>
            <person name="Hornburger P."/>
            <person name="Mueller R.-W."/>
            <person name="Bruemmer F."/>
            <person name="Labrenz M."/>
            <person name="Spormann A.M."/>
            <person name="Op Den Camp H."/>
            <person name="Overmann J."/>
            <person name="Amann R."/>
            <person name="Jetten M.S.M."/>
            <person name="Mascher T."/>
            <person name="Medema M.H."/>
            <person name="Devos D.P."/>
            <person name="Kaster A.-K."/>
            <person name="Ovreas L."/>
            <person name="Rohde M."/>
            <person name="Galperin M.Y."/>
            <person name="Jogler C."/>
        </authorList>
    </citation>
    <scope>NUCLEOTIDE SEQUENCE [LARGE SCALE GENOMIC DNA]</scope>
    <source>
        <strain evidence="2 3">Poly59</strain>
    </source>
</reference>
<dbReference type="CDD" id="cd16443">
    <property type="entry name" value="LplA"/>
    <property type="match status" value="1"/>
</dbReference>
<feature type="domain" description="BPL/LPL catalytic" evidence="1">
    <location>
        <begin position="56"/>
        <end position="243"/>
    </location>
</feature>
<protein>
    <submittedName>
        <fullName evidence="2">Putative lipoate-protein ligase A</fullName>
        <ecNumber evidence="2">6.3.1.20</ecNumber>
    </submittedName>
</protein>
<proteinExistence type="predicted"/>
<name>A0A5C6FBA6_9BACT</name>
<comment type="caution">
    <text evidence="2">The sequence shown here is derived from an EMBL/GenBank/DDBJ whole genome shotgun (WGS) entry which is preliminary data.</text>
</comment>
<dbReference type="PROSITE" id="PS51733">
    <property type="entry name" value="BPL_LPL_CATALYTIC"/>
    <property type="match status" value="1"/>
</dbReference>
<dbReference type="InterPro" id="IPR045864">
    <property type="entry name" value="aa-tRNA-synth_II/BPL/LPL"/>
</dbReference>
<dbReference type="Proteomes" id="UP000317977">
    <property type="component" value="Unassembled WGS sequence"/>
</dbReference>
<organism evidence="2 3">
    <name type="scientific">Rubripirellula reticaptiva</name>
    <dbReference type="NCBI Taxonomy" id="2528013"/>
    <lineage>
        <taxon>Bacteria</taxon>
        <taxon>Pseudomonadati</taxon>
        <taxon>Planctomycetota</taxon>
        <taxon>Planctomycetia</taxon>
        <taxon>Pirellulales</taxon>
        <taxon>Pirellulaceae</taxon>
        <taxon>Rubripirellula</taxon>
    </lineage>
</organism>
<dbReference type="UniPathway" id="UPA00537">
    <property type="reaction ID" value="UER00595"/>
</dbReference>
<dbReference type="Pfam" id="PF21948">
    <property type="entry name" value="LplA-B_cat"/>
    <property type="match status" value="1"/>
</dbReference>
<dbReference type="SUPFAM" id="SSF55681">
    <property type="entry name" value="Class II aaRS and biotin synthetases"/>
    <property type="match status" value="1"/>
</dbReference>
<keyword evidence="2" id="KW-0436">Ligase</keyword>
<dbReference type="InterPro" id="IPR050664">
    <property type="entry name" value="Octanoyltrans_LipM/LipL"/>
</dbReference>
<evidence type="ECO:0000313" key="3">
    <source>
        <dbReference type="Proteomes" id="UP000317977"/>
    </source>
</evidence>
<dbReference type="EC" id="6.3.1.20" evidence="2"/>
<dbReference type="PANTHER" id="PTHR43679">
    <property type="entry name" value="OCTANOYLTRANSFERASE LIPM-RELATED"/>
    <property type="match status" value="1"/>
</dbReference>
<evidence type="ECO:0000259" key="1">
    <source>
        <dbReference type="PROSITE" id="PS51733"/>
    </source>
</evidence>
<gene>
    <name evidence="2" type="primary">lplA</name>
    <name evidence="2" type="ORF">Poly59_09710</name>
</gene>
<accession>A0A5C6FBA6</accession>
<dbReference type="AlphaFoldDB" id="A0A5C6FBA6"/>
<keyword evidence="3" id="KW-1185">Reference proteome</keyword>
<sequence length="267" mass="30230">MQILNDLVRDITYRVDAKQTLAPADHLATDETMLLIADEVSSVCDDHSVVASTDQSTDTESIRVWQFDRPTVVLGRSSRVNDEVDREFCRQNDIPILRRCSGGASVVGGPGCLMYSVVLSFKEEPQLQKIDAAHDHVMTRVLRAAQVQVPDAKLQGICDLTWNNRKCSGNSLRISKRHLLYHGTILFDADLDLLARCLTGAPRQPEYRDGRNHSEFVTNAPIDPDTFASDLADQFGAIQTIEATDWIEHVDRLRRERYDLDSWHFRH</sequence>
<dbReference type="Gene3D" id="3.30.930.10">
    <property type="entry name" value="Bira Bifunctional Protein, Domain 2"/>
    <property type="match status" value="1"/>
</dbReference>
<dbReference type="PANTHER" id="PTHR43679:SF2">
    <property type="entry name" value="OCTANOYL-[GCVH]:PROTEIN N-OCTANOYLTRANSFERASE"/>
    <property type="match status" value="1"/>
</dbReference>
<dbReference type="OrthoDB" id="9788148at2"/>
<dbReference type="RefSeq" id="WP_146532855.1">
    <property type="nucleotide sequence ID" value="NZ_SJPX01000001.1"/>
</dbReference>
<dbReference type="EMBL" id="SJPX01000001">
    <property type="protein sequence ID" value="TWU58062.1"/>
    <property type="molecule type" value="Genomic_DNA"/>
</dbReference>
<dbReference type="GO" id="GO:0016979">
    <property type="term" value="F:lipoate-protein ligase activity"/>
    <property type="evidence" value="ECO:0007669"/>
    <property type="project" value="UniProtKB-EC"/>
</dbReference>
<evidence type="ECO:0000313" key="2">
    <source>
        <dbReference type="EMBL" id="TWU58062.1"/>
    </source>
</evidence>
<dbReference type="InterPro" id="IPR004143">
    <property type="entry name" value="BPL_LPL_catalytic"/>
</dbReference>